<keyword evidence="2" id="KW-0812">Transmembrane</keyword>
<keyword evidence="2" id="KW-0472">Membrane</keyword>
<feature type="transmembrane region" description="Helical" evidence="2">
    <location>
        <begin position="66"/>
        <end position="85"/>
    </location>
</feature>
<gene>
    <name evidence="3" type="ORF">GCM10009824_00420</name>
</gene>
<evidence type="ECO:0000256" key="1">
    <source>
        <dbReference type="SAM" id="MobiDB-lite"/>
    </source>
</evidence>
<keyword evidence="2" id="KW-1133">Transmembrane helix</keyword>
<evidence type="ECO:0000313" key="4">
    <source>
        <dbReference type="Proteomes" id="UP001500166"/>
    </source>
</evidence>
<feature type="transmembrane region" description="Helical" evidence="2">
    <location>
        <begin position="43"/>
        <end position="60"/>
    </location>
</feature>
<dbReference type="RefSeq" id="WP_344223064.1">
    <property type="nucleotide sequence ID" value="NZ_BAAAQA010000001.1"/>
</dbReference>
<evidence type="ECO:0008006" key="5">
    <source>
        <dbReference type="Google" id="ProtNLM"/>
    </source>
</evidence>
<reference evidence="3 4" key="1">
    <citation type="journal article" date="2019" name="Int. J. Syst. Evol. Microbiol.">
        <title>The Global Catalogue of Microorganisms (GCM) 10K type strain sequencing project: providing services to taxonomists for standard genome sequencing and annotation.</title>
        <authorList>
            <consortium name="The Broad Institute Genomics Platform"/>
            <consortium name="The Broad Institute Genome Sequencing Center for Infectious Disease"/>
            <person name="Wu L."/>
            <person name="Ma J."/>
        </authorList>
    </citation>
    <scope>NUCLEOTIDE SEQUENCE [LARGE SCALE GENOMIC DNA]</scope>
    <source>
        <strain evidence="3 4">JCM 15914</strain>
    </source>
</reference>
<organism evidence="3 4">
    <name type="scientific">Kocuria atrinae</name>
    <dbReference type="NCBI Taxonomy" id="592377"/>
    <lineage>
        <taxon>Bacteria</taxon>
        <taxon>Bacillati</taxon>
        <taxon>Actinomycetota</taxon>
        <taxon>Actinomycetes</taxon>
        <taxon>Micrococcales</taxon>
        <taxon>Micrococcaceae</taxon>
        <taxon>Kocuria</taxon>
    </lineage>
</organism>
<keyword evidence="4" id="KW-1185">Reference proteome</keyword>
<accession>A0ABN2XAE0</accession>
<dbReference type="Pfam" id="PF11239">
    <property type="entry name" value="DUF3040"/>
    <property type="match status" value="1"/>
</dbReference>
<evidence type="ECO:0000313" key="3">
    <source>
        <dbReference type="EMBL" id="GAA2107718.1"/>
    </source>
</evidence>
<feature type="region of interest" description="Disordered" evidence="1">
    <location>
        <begin position="89"/>
        <end position="128"/>
    </location>
</feature>
<sequence>MPLSEHEQQLLAQLEKQLHQEDPRFASTMQPEPTRGRGSKRNVVLGVVIAVVGLGIVLAGVATNLIILGVLGFVVMGVGVYVAIIPAKGEPAGSSPSGPKKSGSPKSSSSFLQNLEEKWDQRNQGGGK</sequence>
<comment type="caution">
    <text evidence="3">The sequence shown here is derived from an EMBL/GenBank/DDBJ whole genome shotgun (WGS) entry which is preliminary data.</text>
</comment>
<dbReference type="InterPro" id="IPR021401">
    <property type="entry name" value="DUF3040"/>
</dbReference>
<protein>
    <recommendedName>
        <fullName evidence="5">DUF3040 domain-containing protein</fullName>
    </recommendedName>
</protein>
<name>A0ABN2XAE0_9MICC</name>
<feature type="compositionally biased region" description="Low complexity" evidence="1">
    <location>
        <begin position="93"/>
        <end position="110"/>
    </location>
</feature>
<evidence type="ECO:0000256" key="2">
    <source>
        <dbReference type="SAM" id="Phobius"/>
    </source>
</evidence>
<proteinExistence type="predicted"/>
<dbReference type="EMBL" id="BAAAQA010000001">
    <property type="protein sequence ID" value="GAA2107718.1"/>
    <property type="molecule type" value="Genomic_DNA"/>
</dbReference>
<dbReference type="Proteomes" id="UP001500166">
    <property type="component" value="Unassembled WGS sequence"/>
</dbReference>